<evidence type="ECO:0000313" key="2">
    <source>
        <dbReference type="Proteomes" id="UP000054359"/>
    </source>
</evidence>
<sequence length="88" mass="9841">MLFSKEVVFHAALPPGHGKCEDKYKNSNLSSPTKSSLVNFSNSLSRKSKVTSSEKCKLEIFNFFIPQSLRSSPITVSLEIQHLPVIFL</sequence>
<dbReference type="EMBL" id="KK119610">
    <property type="protein sequence ID" value="KFM76156.1"/>
    <property type="molecule type" value="Genomic_DNA"/>
</dbReference>
<gene>
    <name evidence="1" type="ORF">X975_06603</name>
</gene>
<dbReference type="Proteomes" id="UP000054359">
    <property type="component" value="Unassembled WGS sequence"/>
</dbReference>
<reference evidence="1 2" key="1">
    <citation type="submission" date="2013-11" db="EMBL/GenBank/DDBJ databases">
        <title>Genome sequencing of Stegodyphus mimosarum.</title>
        <authorList>
            <person name="Bechsgaard J."/>
        </authorList>
    </citation>
    <scope>NUCLEOTIDE SEQUENCE [LARGE SCALE GENOMIC DNA]</scope>
</reference>
<evidence type="ECO:0000313" key="1">
    <source>
        <dbReference type="EMBL" id="KFM76156.1"/>
    </source>
</evidence>
<accession>A0A087UFL7</accession>
<name>A0A087UFL7_STEMI</name>
<organism evidence="1 2">
    <name type="scientific">Stegodyphus mimosarum</name>
    <name type="common">African social velvet spider</name>
    <dbReference type="NCBI Taxonomy" id="407821"/>
    <lineage>
        <taxon>Eukaryota</taxon>
        <taxon>Metazoa</taxon>
        <taxon>Ecdysozoa</taxon>
        <taxon>Arthropoda</taxon>
        <taxon>Chelicerata</taxon>
        <taxon>Arachnida</taxon>
        <taxon>Araneae</taxon>
        <taxon>Araneomorphae</taxon>
        <taxon>Entelegynae</taxon>
        <taxon>Eresoidea</taxon>
        <taxon>Eresidae</taxon>
        <taxon>Stegodyphus</taxon>
    </lineage>
</organism>
<keyword evidence="2" id="KW-1185">Reference proteome</keyword>
<protein>
    <submittedName>
        <fullName evidence="1">Uncharacterized protein</fullName>
    </submittedName>
</protein>
<proteinExistence type="predicted"/>
<dbReference type="AlphaFoldDB" id="A0A087UFL7"/>
<feature type="non-terminal residue" evidence="1">
    <location>
        <position position="88"/>
    </location>
</feature>